<organism evidence="1">
    <name type="scientific">marine sediment metagenome</name>
    <dbReference type="NCBI Taxonomy" id="412755"/>
    <lineage>
        <taxon>unclassified sequences</taxon>
        <taxon>metagenomes</taxon>
        <taxon>ecological metagenomes</taxon>
    </lineage>
</organism>
<name>A0A0F8ZQS9_9ZZZZ</name>
<protein>
    <submittedName>
        <fullName evidence="1">Uncharacterized protein</fullName>
    </submittedName>
</protein>
<comment type="caution">
    <text evidence="1">The sequence shown here is derived from an EMBL/GenBank/DDBJ whole genome shotgun (WGS) entry which is preliminary data.</text>
</comment>
<reference evidence="1" key="1">
    <citation type="journal article" date="2015" name="Nature">
        <title>Complex archaea that bridge the gap between prokaryotes and eukaryotes.</title>
        <authorList>
            <person name="Spang A."/>
            <person name="Saw J.H."/>
            <person name="Jorgensen S.L."/>
            <person name="Zaremba-Niedzwiedzka K."/>
            <person name="Martijn J."/>
            <person name="Lind A.E."/>
            <person name="van Eijk R."/>
            <person name="Schleper C."/>
            <person name="Guy L."/>
            <person name="Ettema T.J."/>
        </authorList>
    </citation>
    <scope>NUCLEOTIDE SEQUENCE</scope>
</reference>
<sequence>QINFVRGHMGAGYIPLGAELEFSNIGHDVIRDPHAEAKRDSKYDGFLYFYDFGLDMLTWKLGGHIDDHHEKAPGRARRGFFEVALGNLSFEANISKPITRDPWVLNQLIQQTMQFYEIRPHSVHMSMQLRSRHRPDRNRLPPLFVMQCLLAIAGDPVRTKDGSVHIRRLTSEEIVRHHPKPNMLFSEISKRYSTHGGEMYLPGGGDQEGRYVQQFRFLRLSRNLNYEPIAMALKGIQLNLRPGTFLTPMQYESSRRHRMLFEELLQWGQHPTPISQKNIGRFLTHVQKGLMGERRGKPAHSKAYIAWSLSQLQEALERYNSQVAQ</sequence>
<accession>A0A0F8ZQS9</accession>
<dbReference type="AlphaFoldDB" id="A0A0F8ZQS9"/>
<evidence type="ECO:0000313" key="1">
    <source>
        <dbReference type="EMBL" id="KKK62261.1"/>
    </source>
</evidence>
<feature type="non-terminal residue" evidence="1">
    <location>
        <position position="1"/>
    </location>
</feature>
<dbReference type="EMBL" id="LAZR01062078">
    <property type="protein sequence ID" value="KKK62261.1"/>
    <property type="molecule type" value="Genomic_DNA"/>
</dbReference>
<proteinExistence type="predicted"/>
<gene>
    <name evidence="1" type="ORF">LCGC14_3006110</name>
</gene>